<feature type="transmembrane region" description="Helical" evidence="1">
    <location>
        <begin position="12"/>
        <end position="31"/>
    </location>
</feature>
<dbReference type="SUPFAM" id="SSF53474">
    <property type="entry name" value="alpha/beta-Hydrolases"/>
    <property type="match status" value="1"/>
</dbReference>
<dbReference type="Pfam" id="PF12695">
    <property type="entry name" value="Abhydrolase_5"/>
    <property type="match status" value="1"/>
</dbReference>
<dbReference type="GO" id="GO:0016787">
    <property type="term" value="F:hydrolase activity"/>
    <property type="evidence" value="ECO:0007669"/>
    <property type="project" value="InterPro"/>
</dbReference>
<dbReference type="AlphaFoldDB" id="A0AAV3W9V8"/>
<dbReference type="EMBL" id="BKBI01000014">
    <property type="protein sequence ID" value="GEQ36401.1"/>
    <property type="molecule type" value="Genomic_DNA"/>
</dbReference>
<sequence>MFERVKQHWKGIVFSICLFLVLIIVGMYVYLKVSTYEAMPEAAILLDDGRVKAENDVIIVEPEKPIGNIVFYQGGLVETEAYLPLAKELSGEGFRVFLPVMPINLAITDSNVFEDIYKDYSSDLPWYIGGHSLGGTSALIYAEEHLEQLQGILLLASYPSKSVDISSSELSVLSITASNDQILNQDNFLESKSLLPDDTEYQIIKGGNHSNFGYYGHQKGDGESEITRKEQQEAVVDLFIENIER</sequence>
<dbReference type="InterPro" id="IPR029059">
    <property type="entry name" value="AB_hydrolase_5"/>
</dbReference>
<dbReference type="Gene3D" id="3.40.50.1820">
    <property type="entry name" value="alpha/beta hydrolase"/>
    <property type="match status" value="1"/>
</dbReference>
<evidence type="ECO:0000313" key="3">
    <source>
        <dbReference type="EMBL" id="GEQ36401.1"/>
    </source>
</evidence>
<proteinExistence type="predicted"/>
<evidence type="ECO:0000259" key="2">
    <source>
        <dbReference type="Pfam" id="PF12695"/>
    </source>
</evidence>
<dbReference type="Proteomes" id="UP000887127">
    <property type="component" value="Unassembled WGS sequence"/>
</dbReference>
<dbReference type="RefSeq" id="WP_091762342.1">
    <property type="nucleotide sequence ID" value="NZ_BJVX01000014.1"/>
</dbReference>
<keyword evidence="1" id="KW-0812">Transmembrane</keyword>
<organism evidence="3 4">
    <name type="scientific">Marinilactibacillus psychrotolerans</name>
    <dbReference type="NCBI Taxonomy" id="191770"/>
    <lineage>
        <taxon>Bacteria</taxon>
        <taxon>Bacillati</taxon>
        <taxon>Bacillota</taxon>
        <taxon>Bacilli</taxon>
        <taxon>Lactobacillales</taxon>
        <taxon>Carnobacteriaceae</taxon>
        <taxon>Marinilactibacillus</taxon>
    </lineage>
</organism>
<accession>A0AAV3W9V8</accession>
<keyword evidence="1" id="KW-1133">Transmembrane helix</keyword>
<reference evidence="3" key="1">
    <citation type="submission" date="2019-08" db="EMBL/GenBank/DDBJ databases">
        <title>Marinilactibacillus psychrotolerans M13-2T whole genome sequencing project.</title>
        <authorList>
            <person name="Ishikawa M."/>
            <person name="Suzuki T."/>
            <person name="Matsutani M."/>
        </authorList>
    </citation>
    <scope>NUCLEOTIDE SEQUENCE</scope>
    <source>
        <strain evidence="3">M13-2T</strain>
    </source>
</reference>
<comment type="caution">
    <text evidence="3">The sequence shown here is derived from an EMBL/GenBank/DDBJ whole genome shotgun (WGS) entry which is preliminary data.</text>
</comment>
<dbReference type="GeneID" id="96911863"/>
<gene>
    <name evidence="3" type="primary">mhpC</name>
    <name evidence="3" type="ORF">M132T_19090</name>
</gene>
<dbReference type="InterPro" id="IPR029058">
    <property type="entry name" value="AB_hydrolase_fold"/>
</dbReference>
<evidence type="ECO:0000256" key="1">
    <source>
        <dbReference type="SAM" id="Phobius"/>
    </source>
</evidence>
<evidence type="ECO:0000313" key="4">
    <source>
        <dbReference type="Proteomes" id="UP000887127"/>
    </source>
</evidence>
<name>A0AAV3W9V8_9LACT</name>
<keyword evidence="1" id="KW-0472">Membrane</keyword>
<protein>
    <submittedName>
        <fullName evidence="3">Carboxymethylenebutenolidase</fullName>
    </submittedName>
</protein>
<feature type="domain" description="Alpha/beta hydrolase fold-5" evidence="2">
    <location>
        <begin position="69"/>
        <end position="233"/>
    </location>
</feature>